<keyword evidence="2" id="KW-1185">Reference proteome</keyword>
<sequence length="98" mass="10884">MRFIERLPATINSPEHALTGARHLNATLLRAAYPFNGEDFAWFLDRVPGAMFFFGVGEQGKPHARDFAVDESAIGLGVNAMTEFLRARSERPCLSPYA</sequence>
<evidence type="ECO:0008006" key="3">
    <source>
        <dbReference type="Google" id="ProtNLM"/>
    </source>
</evidence>
<protein>
    <recommendedName>
        <fullName evidence="3">M20/M25/M40 family metallo-hydrolase</fullName>
    </recommendedName>
</protein>
<evidence type="ECO:0000313" key="1">
    <source>
        <dbReference type="EMBL" id="MFI6500296.1"/>
    </source>
</evidence>
<name>A0ABW7YWM4_9ACTN</name>
<evidence type="ECO:0000313" key="2">
    <source>
        <dbReference type="Proteomes" id="UP001612741"/>
    </source>
</evidence>
<dbReference type="RefSeq" id="WP_397084109.1">
    <property type="nucleotide sequence ID" value="NZ_JBITGY010000006.1"/>
</dbReference>
<organism evidence="1 2">
    <name type="scientific">Nonomuraea typhae</name>
    <dbReference type="NCBI Taxonomy" id="2603600"/>
    <lineage>
        <taxon>Bacteria</taxon>
        <taxon>Bacillati</taxon>
        <taxon>Actinomycetota</taxon>
        <taxon>Actinomycetes</taxon>
        <taxon>Streptosporangiales</taxon>
        <taxon>Streptosporangiaceae</taxon>
        <taxon>Nonomuraea</taxon>
    </lineage>
</organism>
<dbReference type="SUPFAM" id="SSF53187">
    <property type="entry name" value="Zn-dependent exopeptidases"/>
    <property type="match status" value="1"/>
</dbReference>
<dbReference type="Proteomes" id="UP001612741">
    <property type="component" value="Unassembled WGS sequence"/>
</dbReference>
<comment type="caution">
    <text evidence="1">The sequence shown here is derived from an EMBL/GenBank/DDBJ whole genome shotgun (WGS) entry which is preliminary data.</text>
</comment>
<reference evidence="1 2" key="1">
    <citation type="submission" date="2024-10" db="EMBL/GenBank/DDBJ databases">
        <title>The Natural Products Discovery Center: Release of the First 8490 Sequenced Strains for Exploring Actinobacteria Biosynthetic Diversity.</title>
        <authorList>
            <person name="Kalkreuter E."/>
            <person name="Kautsar S.A."/>
            <person name="Yang D."/>
            <person name="Bader C.D."/>
            <person name="Teijaro C.N."/>
            <person name="Fluegel L."/>
            <person name="Davis C.M."/>
            <person name="Simpson J.R."/>
            <person name="Lauterbach L."/>
            <person name="Steele A.D."/>
            <person name="Gui C."/>
            <person name="Meng S."/>
            <person name="Li G."/>
            <person name="Viehrig K."/>
            <person name="Ye F."/>
            <person name="Su P."/>
            <person name="Kiefer A.F."/>
            <person name="Nichols A."/>
            <person name="Cepeda A.J."/>
            <person name="Yan W."/>
            <person name="Fan B."/>
            <person name="Jiang Y."/>
            <person name="Adhikari A."/>
            <person name="Zheng C.-J."/>
            <person name="Schuster L."/>
            <person name="Cowan T.M."/>
            <person name="Smanski M.J."/>
            <person name="Chevrette M.G."/>
            <person name="De Carvalho L.P.S."/>
            <person name="Shen B."/>
        </authorList>
    </citation>
    <scope>NUCLEOTIDE SEQUENCE [LARGE SCALE GENOMIC DNA]</scope>
    <source>
        <strain evidence="1 2">NPDC050545</strain>
    </source>
</reference>
<dbReference type="Gene3D" id="3.40.630.10">
    <property type="entry name" value="Zn peptidases"/>
    <property type="match status" value="1"/>
</dbReference>
<dbReference type="EMBL" id="JBITGY010000006">
    <property type="protein sequence ID" value="MFI6500296.1"/>
    <property type="molecule type" value="Genomic_DNA"/>
</dbReference>
<gene>
    <name evidence="1" type="ORF">ACIBG2_23135</name>
</gene>
<accession>A0ABW7YWM4</accession>
<proteinExistence type="predicted"/>